<reference evidence="2" key="2">
    <citation type="submission" date="2020-09" db="EMBL/GenBank/DDBJ databases">
        <authorList>
            <person name="Sun Q."/>
            <person name="Ohkuma M."/>
        </authorList>
    </citation>
    <scope>NUCLEOTIDE SEQUENCE</scope>
    <source>
        <strain evidence="2">JCM 19831</strain>
    </source>
</reference>
<evidence type="ECO:0000313" key="2">
    <source>
        <dbReference type="EMBL" id="GGM55612.1"/>
    </source>
</evidence>
<dbReference type="Proteomes" id="UP000642070">
    <property type="component" value="Unassembled WGS sequence"/>
</dbReference>
<name>A0A917U5B3_9ACTN</name>
<accession>A0A917U5B3</accession>
<feature type="region of interest" description="Disordered" evidence="1">
    <location>
        <begin position="1"/>
        <end position="34"/>
    </location>
</feature>
<keyword evidence="3" id="KW-1185">Reference proteome</keyword>
<proteinExistence type="predicted"/>
<reference evidence="2" key="1">
    <citation type="journal article" date="2014" name="Int. J. Syst. Evol. Microbiol.">
        <title>Complete genome sequence of Corynebacterium casei LMG S-19264T (=DSM 44701T), isolated from a smear-ripened cheese.</title>
        <authorList>
            <consortium name="US DOE Joint Genome Institute (JGI-PGF)"/>
            <person name="Walter F."/>
            <person name="Albersmeier A."/>
            <person name="Kalinowski J."/>
            <person name="Ruckert C."/>
        </authorList>
    </citation>
    <scope>NUCLEOTIDE SEQUENCE</scope>
    <source>
        <strain evidence="2">JCM 19831</strain>
    </source>
</reference>
<evidence type="ECO:0000313" key="3">
    <source>
        <dbReference type="Proteomes" id="UP000642070"/>
    </source>
</evidence>
<dbReference type="AlphaFoldDB" id="A0A917U5B3"/>
<protein>
    <submittedName>
        <fullName evidence="2">Uncharacterized protein</fullName>
    </submittedName>
</protein>
<comment type="caution">
    <text evidence="2">The sequence shown here is derived from an EMBL/GenBank/DDBJ whole genome shotgun (WGS) entry which is preliminary data.</text>
</comment>
<dbReference type="RefSeq" id="WP_190253966.1">
    <property type="nucleotide sequence ID" value="NZ_BMPI01000038.1"/>
</dbReference>
<gene>
    <name evidence="2" type="ORF">GCM10007977_066600</name>
</gene>
<organism evidence="2 3">
    <name type="scientific">Dactylosporangium sucinum</name>
    <dbReference type="NCBI Taxonomy" id="1424081"/>
    <lineage>
        <taxon>Bacteria</taxon>
        <taxon>Bacillati</taxon>
        <taxon>Actinomycetota</taxon>
        <taxon>Actinomycetes</taxon>
        <taxon>Micromonosporales</taxon>
        <taxon>Micromonosporaceae</taxon>
        <taxon>Dactylosporangium</taxon>
    </lineage>
</organism>
<dbReference type="EMBL" id="BMPI01000038">
    <property type="protein sequence ID" value="GGM55612.1"/>
    <property type="molecule type" value="Genomic_DNA"/>
</dbReference>
<sequence length="406" mass="43370">MKTAVMISGQHDSAADKPAGRTAPGFGSRPGTLPVTAAGQPALHALVAGVTRTLGLPPSTRVWLTADAAVTREANLYGRHLIIGLPLLSVLTTTELRALVGQELALLHRPDARRADRALAKWSDAVWDEATQEPPVTPRREPDPYVAELQDAGDRAAITAAGGAEPAARAVALANVAEAGYLLFRVESGPPLLGQWWWQFSDLVDGWDRAVRHGLGDAQWDTETATALARLHPRLSGALAALGRESLPLVASADAVPVAPLSVREQRRLVRGLIAQSVPTVLWWRTYETAPARRWRRRAAKDARLVRAHVAAALGRDVADDVEAIRAIRTGAATGECGHAGGHHEFAAGDPAVSLIEDHLLRRGWRLEHPAVRGVLIGPDGRRVDAVELLRAGADSAAVRELFGAR</sequence>
<evidence type="ECO:0000256" key="1">
    <source>
        <dbReference type="SAM" id="MobiDB-lite"/>
    </source>
</evidence>